<gene>
    <name evidence="1" type="ORF">PNOK_0476500</name>
</gene>
<dbReference type="InParanoid" id="A0A286UJN7"/>
<keyword evidence="2" id="KW-1185">Reference proteome</keyword>
<proteinExistence type="predicted"/>
<comment type="caution">
    <text evidence="1">The sequence shown here is derived from an EMBL/GenBank/DDBJ whole genome shotgun (WGS) entry which is preliminary data.</text>
</comment>
<dbReference type="Proteomes" id="UP000217199">
    <property type="component" value="Unassembled WGS sequence"/>
</dbReference>
<protein>
    <submittedName>
        <fullName evidence="1">Uncharacterized protein</fullName>
    </submittedName>
</protein>
<dbReference type="EMBL" id="NBII01000004">
    <property type="protein sequence ID" value="PAV19831.1"/>
    <property type="molecule type" value="Genomic_DNA"/>
</dbReference>
<organism evidence="1 2">
    <name type="scientific">Pyrrhoderma noxium</name>
    <dbReference type="NCBI Taxonomy" id="2282107"/>
    <lineage>
        <taxon>Eukaryota</taxon>
        <taxon>Fungi</taxon>
        <taxon>Dikarya</taxon>
        <taxon>Basidiomycota</taxon>
        <taxon>Agaricomycotina</taxon>
        <taxon>Agaricomycetes</taxon>
        <taxon>Hymenochaetales</taxon>
        <taxon>Hymenochaetaceae</taxon>
        <taxon>Pyrrhoderma</taxon>
    </lineage>
</organism>
<reference evidence="1 2" key="1">
    <citation type="journal article" date="2017" name="Mol. Ecol.">
        <title>Comparative and population genomic landscape of Phellinus noxius: A hypervariable fungus causing root rot in trees.</title>
        <authorList>
            <person name="Chung C.L."/>
            <person name="Lee T.J."/>
            <person name="Akiba M."/>
            <person name="Lee H.H."/>
            <person name="Kuo T.H."/>
            <person name="Liu D."/>
            <person name="Ke H.M."/>
            <person name="Yokoi T."/>
            <person name="Roa M.B."/>
            <person name="Lu M.J."/>
            <person name="Chang Y.Y."/>
            <person name="Ann P.J."/>
            <person name="Tsai J.N."/>
            <person name="Chen C.Y."/>
            <person name="Tzean S.S."/>
            <person name="Ota Y."/>
            <person name="Hattori T."/>
            <person name="Sahashi N."/>
            <person name="Liou R.F."/>
            <person name="Kikuchi T."/>
            <person name="Tsai I.J."/>
        </authorList>
    </citation>
    <scope>NUCLEOTIDE SEQUENCE [LARGE SCALE GENOMIC DNA]</scope>
    <source>
        <strain evidence="1 2">FFPRI411160</strain>
    </source>
</reference>
<name>A0A286UJN7_9AGAM</name>
<accession>A0A286UJN7</accession>
<evidence type="ECO:0000313" key="1">
    <source>
        <dbReference type="EMBL" id="PAV19831.1"/>
    </source>
</evidence>
<evidence type="ECO:0000313" key="2">
    <source>
        <dbReference type="Proteomes" id="UP000217199"/>
    </source>
</evidence>
<dbReference type="AlphaFoldDB" id="A0A286UJN7"/>
<sequence>MEFPEAVCEGTFKFDEERLPETHPYSNVLSDYSHISFIQAPNVSRYHKILGGLAFEWNVHIHVVRTTTSHGYSVFKLGDLNPGGNDSSCDGHTKIVHRK</sequence>